<dbReference type="CDD" id="cd08963">
    <property type="entry name" value="L-asparaginase_I"/>
    <property type="match status" value="1"/>
</dbReference>
<dbReference type="FunFam" id="1.25.40.20:FF:000284">
    <property type="entry name" value="Lysophospholipase, putative"/>
    <property type="match status" value="1"/>
</dbReference>
<comment type="similarity">
    <text evidence="5">In the N-terminal section; belongs to the asparaginase 1 family.</text>
</comment>
<feature type="repeat" description="ANK" evidence="6">
    <location>
        <begin position="472"/>
        <end position="504"/>
    </location>
</feature>
<evidence type="ECO:0000256" key="5">
    <source>
        <dbReference type="ARBA" id="ARBA00061199"/>
    </source>
</evidence>
<dbReference type="SUPFAM" id="SSF53774">
    <property type="entry name" value="Glutaminase/Asparaginase"/>
    <property type="match status" value="1"/>
</dbReference>
<dbReference type="InterPro" id="IPR040919">
    <property type="entry name" value="Asparaginase_C"/>
</dbReference>
<dbReference type="GO" id="GO:0009066">
    <property type="term" value="P:aspartate family amino acid metabolic process"/>
    <property type="evidence" value="ECO:0007669"/>
    <property type="project" value="UniProtKB-ARBA"/>
</dbReference>
<dbReference type="Pfam" id="PF17763">
    <property type="entry name" value="Asparaginase_C"/>
    <property type="match status" value="1"/>
</dbReference>
<dbReference type="PIRSF" id="PIRSF001220">
    <property type="entry name" value="L-ASNase_gatD"/>
    <property type="match status" value="1"/>
</dbReference>
<evidence type="ECO:0000256" key="2">
    <source>
        <dbReference type="ARBA" id="ARBA00022737"/>
    </source>
</evidence>
<evidence type="ECO:0000256" key="1">
    <source>
        <dbReference type="ARBA" id="ARBA00012920"/>
    </source>
</evidence>
<dbReference type="AlphaFoldDB" id="A0A364MYS5"/>
<dbReference type="InterPro" id="IPR027474">
    <property type="entry name" value="L-asparaginase_N"/>
</dbReference>
<feature type="domain" description="Asparaginase/glutaminase C-terminal" evidence="9">
    <location>
        <begin position="256"/>
        <end position="372"/>
    </location>
</feature>
<dbReference type="FunFam" id="3.40.50.40:FF:000001">
    <property type="entry name" value="L-asparaginase 1"/>
    <property type="match status" value="1"/>
</dbReference>
<dbReference type="PANTHER" id="PTHR11707">
    <property type="entry name" value="L-ASPARAGINASE"/>
    <property type="match status" value="1"/>
</dbReference>
<dbReference type="PROSITE" id="PS50297">
    <property type="entry name" value="ANK_REP_REGION"/>
    <property type="match status" value="2"/>
</dbReference>
<dbReference type="GO" id="GO:0004067">
    <property type="term" value="F:asparaginase activity"/>
    <property type="evidence" value="ECO:0007669"/>
    <property type="project" value="UniProtKB-UniRule"/>
</dbReference>
<evidence type="ECO:0000259" key="8">
    <source>
        <dbReference type="Pfam" id="PF05368"/>
    </source>
</evidence>
<gene>
    <name evidence="10" type="ORF">DDE83_006531</name>
</gene>
<dbReference type="InterPro" id="IPR008030">
    <property type="entry name" value="NmrA-like"/>
</dbReference>
<dbReference type="PANTHER" id="PTHR11707:SF28">
    <property type="entry name" value="60 KDA LYSOPHOSPHOLIPASE"/>
    <property type="match status" value="1"/>
</dbReference>
<dbReference type="SMART" id="SM00248">
    <property type="entry name" value="ANK"/>
    <property type="match status" value="3"/>
</dbReference>
<dbReference type="Gene3D" id="1.25.40.20">
    <property type="entry name" value="Ankyrin repeat-containing domain"/>
    <property type="match status" value="1"/>
</dbReference>
<dbReference type="SUPFAM" id="SSF48403">
    <property type="entry name" value="Ankyrin repeat"/>
    <property type="match status" value="1"/>
</dbReference>
<dbReference type="InterPro" id="IPR036291">
    <property type="entry name" value="NAD(P)-bd_dom_sf"/>
</dbReference>
<dbReference type="EC" id="3.5.1.1" evidence="1"/>
<evidence type="ECO:0000313" key="11">
    <source>
        <dbReference type="Proteomes" id="UP000249619"/>
    </source>
</evidence>
<dbReference type="InterPro" id="IPR027473">
    <property type="entry name" value="L-asparaginase_C"/>
</dbReference>
<evidence type="ECO:0000256" key="3">
    <source>
        <dbReference type="ARBA" id="ARBA00022801"/>
    </source>
</evidence>
<evidence type="ECO:0000256" key="4">
    <source>
        <dbReference type="ARBA" id="ARBA00023043"/>
    </source>
</evidence>
<dbReference type="Pfam" id="PF05368">
    <property type="entry name" value="NmrA"/>
    <property type="match status" value="1"/>
</dbReference>
<accession>A0A364MYS5</accession>
<dbReference type="InterPro" id="IPR036770">
    <property type="entry name" value="Ankyrin_rpt-contain_sf"/>
</dbReference>
<sequence length="912" mass="100413">MIEMDDGHPELQLPESRVLIVITGGTICMRKSADGLVPARGFLKAGLAPRPVFNDGSYPEPLEIVIDDKGTRKAVQSLRTPVSTYERRVRYCVLEFEKLLDSSSIDSTGWDQIAQTVQRNYQLFDGFVILHGTDSLAYTSSALSFMFHNLGKPVILTGSQAPMMNLQTDAQDNLLNSLIIAGHFMIPEVCLFFNFKLFRGNRATKVSAEDFDAFGSPNLPPLATISSTRTNVLWHRVHRSTDLRPFTIQTNLDTAHVACLRVFPGITPAMVDAVLHLEGLKGLVLETFGAGNTPGGPDSAMTRCLADAVKRGIVIVNVTQCLSGSVSALYAPGAFLGRAGVVFGQDLTSEAALTKLAYLLALPEATPEEVAKRMSVSLRGELTETTRTHFEHPSRSGVLTPELSSLTALGYAVQKGDLQATKDIIRGEPRWLLNDADYQMNSPVHLAATSPNVEILRDFLAQGASVHLRNRSGNTPLFLAAAAGLPDHVQTLIDAGAHLHSDEAYCAGLRCLISPSPAIEPQPTPPNPRRRTPPEPLRLGLACVLYSPSTLPKVALPAASPKSLSDPESPTPRLISTDTRMQRTVVTINSNGRQSASFIRVAAALGWQVRAQMRDLNGIVARELSGLENVTVFIGALEDKKFLDDLFRSAQCAFINTTHWGDEVAIGRSLADAAKKAGIQHYIYSSMPDHSVFGNGWKALPLWAPKFTVEQYVRQIGLQSTFVYCGIYHNNFTGLDFPLFRMEHQYDGSFVWQAPFHPDQPLPWLDSEHDIGPAIFQLFKEGPRKWNGKRVPLAFASMTPREVCKAFSTGLRRPVRYKRGPIMINVPTPTGYREHLAALEYTLGERGAPYFGPDLEPDVPAVSLELWEGNRSMEEYAQEVFPVEEAANGLTWMEEVETPRREIEIDFEQINC</sequence>
<keyword evidence="11" id="KW-1185">Reference proteome</keyword>
<dbReference type="PIRSF" id="PIRSF500176">
    <property type="entry name" value="L_ASNase"/>
    <property type="match status" value="1"/>
</dbReference>
<comment type="caution">
    <text evidence="10">The sequence shown here is derived from an EMBL/GenBank/DDBJ whole genome shotgun (WGS) entry which is preliminary data.</text>
</comment>
<dbReference type="Pfam" id="PF12796">
    <property type="entry name" value="Ank_2"/>
    <property type="match status" value="1"/>
</dbReference>
<evidence type="ECO:0000313" key="10">
    <source>
        <dbReference type="EMBL" id="RAR07349.1"/>
    </source>
</evidence>
<dbReference type="EMBL" id="QGDH01000102">
    <property type="protein sequence ID" value="RAR07349.1"/>
    <property type="molecule type" value="Genomic_DNA"/>
</dbReference>
<dbReference type="STRING" id="183478.A0A364MYS5"/>
<dbReference type="InterPro" id="IPR037152">
    <property type="entry name" value="L-asparaginase_N_sf"/>
</dbReference>
<dbReference type="InterPro" id="IPR002110">
    <property type="entry name" value="Ankyrin_rpt"/>
</dbReference>
<dbReference type="Gene3D" id="3.40.50.720">
    <property type="entry name" value="NAD(P)-binding Rossmann-like Domain"/>
    <property type="match status" value="1"/>
</dbReference>
<dbReference type="Proteomes" id="UP000249619">
    <property type="component" value="Unassembled WGS sequence"/>
</dbReference>
<dbReference type="Gene3D" id="3.40.50.1170">
    <property type="entry name" value="L-asparaginase, N-terminal domain"/>
    <property type="match status" value="1"/>
</dbReference>
<dbReference type="SUPFAM" id="SSF51735">
    <property type="entry name" value="NAD(P)-binding Rossmann-fold domains"/>
    <property type="match status" value="1"/>
</dbReference>
<dbReference type="SMART" id="SM00870">
    <property type="entry name" value="Asparaginase"/>
    <property type="match status" value="1"/>
</dbReference>
<feature type="domain" description="NmrA-like" evidence="8">
    <location>
        <begin position="582"/>
        <end position="877"/>
    </location>
</feature>
<dbReference type="PROSITE" id="PS51732">
    <property type="entry name" value="ASN_GLN_ASE_3"/>
    <property type="match status" value="1"/>
</dbReference>
<feature type="repeat" description="ANK" evidence="6">
    <location>
        <begin position="439"/>
        <end position="471"/>
    </location>
</feature>
<dbReference type="Pfam" id="PF00710">
    <property type="entry name" value="Asparaginase"/>
    <property type="match status" value="1"/>
</dbReference>
<name>A0A364MYS5_STELY</name>
<reference evidence="11" key="1">
    <citation type="submission" date="2018-05" db="EMBL/GenBank/DDBJ databases">
        <title>Draft genome sequence of Stemphylium lycopersici strain CIDEFI 213.</title>
        <authorList>
            <person name="Medina R."/>
            <person name="Franco M.E.E."/>
            <person name="Lucentini C.G."/>
            <person name="Saparrat M.C.N."/>
            <person name="Balatti P.A."/>
        </authorList>
    </citation>
    <scope>NUCLEOTIDE SEQUENCE [LARGE SCALE GENOMIC DNA]</scope>
    <source>
        <strain evidence="11">CIDEFI 213</strain>
    </source>
</reference>
<organism evidence="10 11">
    <name type="scientific">Stemphylium lycopersici</name>
    <name type="common">Tomato gray leaf spot disease fungus</name>
    <name type="synonym">Thyrospora lycopersici</name>
    <dbReference type="NCBI Taxonomy" id="183478"/>
    <lineage>
        <taxon>Eukaryota</taxon>
        <taxon>Fungi</taxon>
        <taxon>Dikarya</taxon>
        <taxon>Ascomycota</taxon>
        <taxon>Pezizomycotina</taxon>
        <taxon>Dothideomycetes</taxon>
        <taxon>Pleosporomycetidae</taxon>
        <taxon>Pleosporales</taxon>
        <taxon>Pleosporineae</taxon>
        <taxon>Pleosporaceae</taxon>
        <taxon>Stemphylium</taxon>
    </lineage>
</organism>
<keyword evidence="4 6" id="KW-0040">ANK repeat</keyword>
<keyword evidence="3 10" id="KW-0378">Hydrolase</keyword>
<evidence type="ECO:0000259" key="7">
    <source>
        <dbReference type="Pfam" id="PF00710"/>
    </source>
</evidence>
<dbReference type="InterPro" id="IPR006034">
    <property type="entry name" value="Asparaginase/glutaminase-like"/>
</dbReference>
<keyword evidence="2" id="KW-0677">Repeat</keyword>
<evidence type="ECO:0000256" key="6">
    <source>
        <dbReference type="PROSITE-ProRule" id="PRU00023"/>
    </source>
</evidence>
<dbReference type="InterPro" id="IPR036152">
    <property type="entry name" value="Asp/glu_Ase-like_sf"/>
</dbReference>
<proteinExistence type="inferred from homology"/>
<protein>
    <recommendedName>
        <fullName evidence="1">asparaginase</fullName>
        <ecNumber evidence="1">3.5.1.1</ecNumber>
    </recommendedName>
</protein>
<dbReference type="PRINTS" id="PR00139">
    <property type="entry name" value="ASNGLNASE"/>
</dbReference>
<evidence type="ECO:0000259" key="9">
    <source>
        <dbReference type="Pfam" id="PF17763"/>
    </source>
</evidence>
<dbReference type="InterPro" id="IPR041725">
    <property type="entry name" value="L-asparaginase_I"/>
</dbReference>
<dbReference type="Gene3D" id="3.40.50.40">
    <property type="match status" value="1"/>
</dbReference>
<dbReference type="PROSITE" id="PS50088">
    <property type="entry name" value="ANK_REPEAT"/>
    <property type="match status" value="2"/>
</dbReference>
<dbReference type="SFLD" id="SFLDS00057">
    <property type="entry name" value="Glutaminase/Asparaginase"/>
    <property type="match status" value="1"/>
</dbReference>
<feature type="domain" description="L-asparaginase N-terminal" evidence="7">
    <location>
        <begin position="17"/>
        <end position="236"/>
    </location>
</feature>
<dbReference type="Gene3D" id="3.90.25.10">
    <property type="entry name" value="UDP-galactose 4-epimerase, domain 1"/>
    <property type="match status" value="1"/>
</dbReference>
<dbReference type="FunFam" id="3.40.50.1170:FF:000003">
    <property type="entry name" value="60 kDa lysophospholipase"/>
    <property type="match status" value="1"/>
</dbReference>